<dbReference type="GO" id="GO:0000723">
    <property type="term" value="P:telomere maintenance"/>
    <property type="evidence" value="ECO:0007669"/>
    <property type="project" value="TreeGrafter"/>
</dbReference>
<sequence>MAEYPTISTEFLDRENLRAHTFFLSLCHKDHMKGLRGPTLKRRFWEKRIISTEIETPTQISLVNEASREKGEIVVTLLPAGHCPGSITFLFQGNNRTVLYMGDFRLAKGEAARSLHSGGRLQDILECQTVALRSTHVGIQKQKNIFSGISYAAELLPKIEFHFTQSALSHPLCGLEKEPEKTMSLKNRKNNVIVRTGESLYRAHFFFFNSSYSEIKDILSHICPTQEENKDLFDDPLPVLLRHKVPNQQTLHPEVFPMVTAISQNQPDKLRKAQDASKQKVRQPLFGQMLQIMKNPSVKVKN</sequence>
<proteinExistence type="predicted"/>
<keyword evidence="1" id="KW-0540">Nuclease</keyword>
<reference evidence="4 5" key="1">
    <citation type="journal article" date="2019" name="PLoS ONE">
        <title>Genomic analyses reveal an absence of contemporary introgressive admixture between fin whales and blue whales, despite known hybrids.</title>
        <authorList>
            <person name="Westbury M.V."/>
            <person name="Petersen B."/>
            <person name="Lorenzen E.D."/>
        </authorList>
    </citation>
    <scope>NUCLEOTIDE SEQUENCE [LARGE SCALE GENOMIC DNA]</scope>
    <source>
        <strain evidence="4">FinWhale-01</strain>
    </source>
</reference>
<keyword evidence="2" id="KW-0378">Hydrolase</keyword>
<dbReference type="Proteomes" id="UP000437017">
    <property type="component" value="Unassembled WGS sequence"/>
</dbReference>
<dbReference type="GO" id="GO:0003684">
    <property type="term" value="F:damaged DNA binding"/>
    <property type="evidence" value="ECO:0007669"/>
    <property type="project" value="TreeGrafter"/>
</dbReference>
<dbReference type="EMBL" id="SGJD01002957">
    <property type="protein sequence ID" value="KAB0393851.1"/>
    <property type="molecule type" value="Genomic_DNA"/>
</dbReference>
<dbReference type="Gene3D" id="3.60.15.10">
    <property type="entry name" value="Ribonuclease Z/Hydroxyacylglutathione hydrolase-like"/>
    <property type="match status" value="1"/>
</dbReference>
<evidence type="ECO:0000256" key="1">
    <source>
        <dbReference type="ARBA" id="ARBA00022722"/>
    </source>
</evidence>
<dbReference type="SUPFAM" id="SSF56281">
    <property type="entry name" value="Metallo-hydrolase/oxidoreductase"/>
    <property type="match status" value="1"/>
</dbReference>
<dbReference type="AlphaFoldDB" id="A0A643C0R9"/>
<evidence type="ECO:0008006" key="6">
    <source>
        <dbReference type="Google" id="ProtNLM"/>
    </source>
</evidence>
<organism evidence="4 5">
    <name type="scientific">Balaenoptera physalus</name>
    <name type="common">Fin whale</name>
    <name type="synonym">Balaena physalus</name>
    <dbReference type="NCBI Taxonomy" id="9770"/>
    <lineage>
        <taxon>Eukaryota</taxon>
        <taxon>Metazoa</taxon>
        <taxon>Chordata</taxon>
        <taxon>Craniata</taxon>
        <taxon>Vertebrata</taxon>
        <taxon>Euteleostomi</taxon>
        <taxon>Mammalia</taxon>
        <taxon>Eutheria</taxon>
        <taxon>Laurasiatheria</taxon>
        <taxon>Artiodactyla</taxon>
        <taxon>Whippomorpha</taxon>
        <taxon>Cetacea</taxon>
        <taxon>Mysticeti</taxon>
        <taxon>Balaenopteridae</taxon>
        <taxon>Balaenoptera</taxon>
    </lineage>
</organism>
<dbReference type="PANTHER" id="PTHR23240:SF8">
    <property type="entry name" value="PROTEIN ARTEMIS"/>
    <property type="match status" value="1"/>
</dbReference>
<gene>
    <name evidence="4" type="ORF">E2I00_006562</name>
</gene>
<dbReference type="GO" id="GO:0006303">
    <property type="term" value="P:double-strand break repair via nonhomologous end joining"/>
    <property type="evidence" value="ECO:0007669"/>
    <property type="project" value="TreeGrafter"/>
</dbReference>
<evidence type="ECO:0000313" key="5">
    <source>
        <dbReference type="Proteomes" id="UP000437017"/>
    </source>
</evidence>
<dbReference type="GO" id="GO:0036297">
    <property type="term" value="P:interstrand cross-link repair"/>
    <property type="evidence" value="ECO:0007669"/>
    <property type="project" value="TreeGrafter"/>
</dbReference>
<dbReference type="InterPro" id="IPR036866">
    <property type="entry name" value="RibonucZ/Hydroxyglut_hydro"/>
</dbReference>
<evidence type="ECO:0000256" key="2">
    <source>
        <dbReference type="ARBA" id="ARBA00022801"/>
    </source>
</evidence>
<evidence type="ECO:0000313" key="4">
    <source>
        <dbReference type="EMBL" id="KAB0393851.1"/>
    </source>
</evidence>
<dbReference type="OrthoDB" id="262529at2759"/>
<dbReference type="PANTHER" id="PTHR23240">
    <property type="entry name" value="DNA CROSS-LINK REPAIR PROTEIN PSO2/SNM1-RELATED"/>
    <property type="match status" value="1"/>
</dbReference>
<name>A0A643C0R9_BALPH</name>
<comment type="caution">
    <text evidence="4">The sequence shown here is derived from an EMBL/GenBank/DDBJ whole genome shotgun (WGS) entry which is preliminary data.</text>
</comment>
<keyword evidence="3" id="KW-0269">Exonuclease</keyword>
<accession>A0A643C0R9</accession>
<keyword evidence="5" id="KW-1185">Reference proteome</keyword>
<dbReference type="GO" id="GO:0035312">
    <property type="term" value="F:5'-3' DNA exonuclease activity"/>
    <property type="evidence" value="ECO:0007669"/>
    <property type="project" value="TreeGrafter"/>
</dbReference>
<evidence type="ECO:0000256" key="3">
    <source>
        <dbReference type="ARBA" id="ARBA00022839"/>
    </source>
</evidence>
<protein>
    <recommendedName>
        <fullName evidence="6">Metallo-beta-lactamase domain-containing protein</fullName>
    </recommendedName>
</protein>